<organism evidence="1">
    <name type="scientific">marine sediment metagenome</name>
    <dbReference type="NCBI Taxonomy" id="412755"/>
    <lineage>
        <taxon>unclassified sequences</taxon>
        <taxon>metagenomes</taxon>
        <taxon>ecological metagenomes</taxon>
    </lineage>
</organism>
<reference evidence="1" key="1">
    <citation type="journal article" date="2015" name="Nature">
        <title>Complex archaea that bridge the gap between prokaryotes and eukaryotes.</title>
        <authorList>
            <person name="Spang A."/>
            <person name="Saw J.H."/>
            <person name="Jorgensen S.L."/>
            <person name="Zaremba-Niedzwiedzka K."/>
            <person name="Martijn J."/>
            <person name="Lind A.E."/>
            <person name="van Eijk R."/>
            <person name="Schleper C."/>
            <person name="Guy L."/>
            <person name="Ettema T.J."/>
        </authorList>
    </citation>
    <scope>NUCLEOTIDE SEQUENCE</scope>
</reference>
<dbReference type="EMBL" id="LAZR01004689">
    <property type="protein sequence ID" value="KKN06458.1"/>
    <property type="molecule type" value="Genomic_DNA"/>
</dbReference>
<accession>A0A0F9QM67</accession>
<comment type="caution">
    <text evidence="1">The sequence shown here is derived from an EMBL/GenBank/DDBJ whole genome shotgun (WGS) entry which is preliminary data.</text>
</comment>
<sequence>MAIFVRLKLKARRLIPKRTKLEVVCRNIGWRCEECGEKQNFECYQAAETDTFTGGKEDDPDHSM</sequence>
<protein>
    <submittedName>
        <fullName evidence="1">Uncharacterized protein</fullName>
    </submittedName>
</protein>
<proteinExistence type="predicted"/>
<evidence type="ECO:0000313" key="1">
    <source>
        <dbReference type="EMBL" id="KKN06458.1"/>
    </source>
</evidence>
<name>A0A0F9QM67_9ZZZZ</name>
<dbReference type="AlphaFoldDB" id="A0A0F9QM67"/>
<gene>
    <name evidence="1" type="ORF">LCGC14_1077140</name>
</gene>